<dbReference type="Pfam" id="PF00550">
    <property type="entry name" value="PP-binding"/>
    <property type="match status" value="1"/>
</dbReference>
<evidence type="ECO:0000313" key="5">
    <source>
        <dbReference type="EMBL" id="KAK5637356.1"/>
    </source>
</evidence>
<dbReference type="InterPro" id="IPR036736">
    <property type="entry name" value="ACP-like_sf"/>
</dbReference>
<dbReference type="Proteomes" id="UP001305414">
    <property type="component" value="Unassembled WGS sequence"/>
</dbReference>
<feature type="domain" description="Carrier" evidence="4">
    <location>
        <begin position="143"/>
        <end position="196"/>
    </location>
</feature>
<accession>A0AAN7ZE15</accession>
<keyword evidence="1" id="KW-0596">Phosphopantetheine</keyword>
<dbReference type="GO" id="GO:0005737">
    <property type="term" value="C:cytoplasm"/>
    <property type="evidence" value="ECO:0007669"/>
    <property type="project" value="TreeGrafter"/>
</dbReference>
<dbReference type="PANTHER" id="PTHR45527">
    <property type="entry name" value="NONRIBOSOMAL PEPTIDE SYNTHETASE"/>
    <property type="match status" value="1"/>
</dbReference>
<protein>
    <recommendedName>
        <fullName evidence="4">Carrier domain-containing protein</fullName>
    </recommendedName>
</protein>
<dbReference type="GO" id="GO:0016874">
    <property type="term" value="F:ligase activity"/>
    <property type="evidence" value="ECO:0007669"/>
    <property type="project" value="UniProtKB-KW"/>
</dbReference>
<name>A0AAN7ZE15_9PEZI</name>
<dbReference type="PROSITE" id="PS50075">
    <property type="entry name" value="CARRIER"/>
    <property type="match status" value="1"/>
</dbReference>
<dbReference type="GO" id="GO:0043041">
    <property type="term" value="P:amino acid activation for nonribosomal peptide biosynthetic process"/>
    <property type="evidence" value="ECO:0007669"/>
    <property type="project" value="TreeGrafter"/>
</dbReference>
<evidence type="ECO:0000256" key="1">
    <source>
        <dbReference type="ARBA" id="ARBA00022450"/>
    </source>
</evidence>
<dbReference type="AlphaFoldDB" id="A0AAN7ZE15"/>
<dbReference type="InterPro" id="IPR045851">
    <property type="entry name" value="AMP-bd_C_sf"/>
</dbReference>
<evidence type="ECO:0000259" key="4">
    <source>
        <dbReference type="PROSITE" id="PS50075"/>
    </source>
</evidence>
<dbReference type="FunFam" id="3.30.300.30:FF:000015">
    <property type="entry name" value="Nonribosomal peptide synthase SidD"/>
    <property type="match status" value="1"/>
</dbReference>
<dbReference type="GO" id="GO:0031177">
    <property type="term" value="F:phosphopantetheine binding"/>
    <property type="evidence" value="ECO:0007669"/>
    <property type="project" value="TreeGrafter"/>
</dbReference>
<keyword evidence="2" id="KW-0597">Phosphoprotein</keyword>
<keyword evidence="6" id="KW-1185">Reference proteome</keyword>
<evidence type="ECO:0000313" key="6">
    <source>
        <dbReference type="Proteomes" id="UP001305414"/>
    </source>
</evidence>
<dbReference type="GO" id="GO:0044550">
    <property type="term" value="P:secondary metabolite biosynthetic process"/>
    <property type="evidence" value="ECO:0007669"/>
    <property type="project" value="TreeGrafter"/>
</dbReference>
<dbReference type="InterPro" id="IPR009081">
    <property type="entry name" value="PP-bd_ACP"/>
</dbReference>
<dbReference type="PANTHER" id="PTHR45527:SF3">
    <property type="entry name" value="SIDEROPHORE SYNTHETASE (EUROFUNG)"/>
    <property type="match status" value="1"/>
</dbReference>
<gene>
    <name evidence="5" type="ORF">RRF57_013068</name>
</gene>
<dbReference type="SUPFAM" id="SSF56801">
    <property type="entry name" value="Acetyl-CoA synthetase-like"/>
    <property type="match status" value="1"/>
</dbReference>
<evidence type="ECO:0000256" key="3">
    <source>
        <dbReference type="ARBA" id="ARBA00022598"/>
    </source>
</evidence>
<evidence type="ECO:0000256" key="2">
    <source>
        <dbReference type="ARBA" id="ARBA00022553"/>
    </source>
</evidence>
<dbReference type="EMBL" id="JAWHQM010000111">
    <property type="protein sequence ID" value="KAK5637356.1"/>
    <property type="molecule type" value="Genomic_DNA"/>
</dbReference>
<comment type="caution">
    <text evidence="5">The sequence shown here is derived from an EMBL/GenBank/DDBJ whole genome shotgun (WGS) entry which is preliminary data.</text>
</comment>
<dbReference type="Gene3D" id="3.30.300.30">
    <property type="match status" value="1"/>
</dbReference>
<organism evidence="5 6">
    <name type="scientific">Xylaria bambusicola</name>
    <dbReference type="NCBI Taxonomy" id="326684"/>
    <lineage>
        <taxon>Eukaryota</taxon>
        <taxon>Fungi</taxon>
        <taxon>Dikarya</taxon>
        <taxon>Ascomycota</taxon>
        <taxon>Pezizomycotina</taxon>
        <taxon>Sordariomycetes</taxon>
        <taxon>Xylariomycetidae</taxon>
        <taxon>Xylariales</taxon>
        <taxon>Xylariaceae</taxon>
        <taxon>Xylaria</taxon>
    </lineage>
</organism>
<reference evidence="5 6" key="1">
    <citation type="submission" date="2023-10" db="EMBL/GenBank/DDBJ databases">
        <title>Draft genome sequence of Xylaria bambusicola isolate GMP-LS, the root and basal stem rot pathogen of sugarcane in Indonesia.</title>
        <authorList>
            <person name="Selvaraj P."/>
            <person name="Muralishankar V."/>
            <person name="Muruganantham S."/>
            <person name="Sp S."/>
            <person name="Haryani S."/>
            <person name="Lau K.J.X."/>
            <person name="Naqvi N.I."/>
        </authorList>
    </citation>
    <scope>NUCLEOTIDE SEQUENCE [LARGE SCALE GENOMIC DNA]</scope>
    <source>
        <strain evidence="5">GMP-LS</strain>
    </source>
</reference>
<dbReference type="Gene3D" id="1.10.1200.10">
    <property type="entry name" value="ACP-like"/>
    <property type="match status" value="1"/>
</dbReference>
<sequence>MQIKIRGQRLELGEVEHQARECLGSHAQVVAEMIRLNGDNQKAILSLFVRCNLDENTNGQELFYRTVQVSDGVELARASSALEVALAQRLPQYMIPSLYIRVTTLPLSASGKVDRKQLRKIGETISAKDVAEIQATGGQEKRQPITEEERVLRDLWVQVLNIEANNIGIDDSLIRLGGDSIYAMVIVGDRIFDRPV</sequence>
<proteinExistence type="predicted"/>
<keyword evidence="3" id="KW-0436">Ligase</keyword>